<dbReference type="EMBL" id="AFVQ02000073">
    <property type="protein sequence ID" value="KLI02791.1"/>
    <property type="molecule type" value="Genomic_DNA"/>
</dbReference>
<evidence type="ECO:0000259" key="5">
    <source>
        <dbReference type="PROSITE" id="PS50931"/>
    </source>
</evidence>
<dbReference type="STRING" id="1069536.SINU_06180"/>
<dbReference type="AlphaFoldDB" id="A0A0U1QPR3"/>
<dbReference type="CDD" id="cd08420">
    <property type="entry name" value="PBP2_CysL_like"/>
    <property type="match status" value="1"/>
</dbReference>
<keyword evidence="3" id="KW-0238">DNA-binding</keyword>
<dbReference type="FunFam" id="1.10.10.10:FF:000001">
    <property type="entry name" value="LysR family transcriptional regulator"/>
    <property type="match status" value="1"/>
</dbReference>
<dbReference type="SUPFAM" id="SSF53850">
    <property type="entry name" value="Periplasmic binding protein-like II"/>
    <property type="match status" value="1"/>
</dbReference>
<dbReference type="PANTHER" id="PTHR30126">
    <property type="entry name" value="HTH-TYPE TRANSCRIPTIONAL REGULATOR"/>
    <property type="match status" value="1"/>
</dbReference>
<dbReference type="PRINTS" id="PR00039">
    <property type="entry name" value="HTHLYSR"/>
</dbReference>
<evidence type="ECO:0000313" key="7">
    <source>
        <dbReference type="Proteomes" id="UP000035553"/>
    </source>
</evidence>
<dbReference type="InterPro" id="IPR005119">
    <property type="entry name" value="LysR_subst-bd"/>
</dbReference>
<evidence type="ECO:0000313" key="6">
    <source>
        <dbReference type="EMBL" id="KLI02791.1"/>
    </source>
</evidence>
<sequence>MDQALYVFITVAEQQNFTRAAEMLHMTQPAVSNHIHSLERSLNIKLLERTNKYVRLNEAGEIVYHHAKDILNLHTRMENLLDDLKNTVSGTLSIGASYTYGEYVLPYKISTLLQSYPLLNPNITIRNTNEIIDLMMHHQIDVGIIEGEMTNESLNITPFAQDQLSVIAAANHPLFSKKTINLQDLHHERWLVREEGSGTLEKQQKCFKQLDFYPKNEMTLGSTQVIKESIEAGLGISLLSHLTIKKELALGRLKLAKIDGFPMIRHFSLVTPNVPFQTKATEVLVDLLIN</sequence>
<dbReference type="InterPro" id="IPR000847">
    <property type="entry name" value="LysR_HTH_N"/>
</dbReference>
<dbReference type="Gene3D" id="3.40.190.10">
    <property type="entry name" value="Periplasmic binding protein-like II"/>
    <property type="match status" value="2"/>
</dbReference>
<dbReference type="GO" id="GO:0000976">
    <property type="term" value="F:transcription cis-regulatory region binding"/>
    <property type="evidence" value="ECO:0007669"/>
    <property type="project" value="TreeGrafter"/>
</dbReference>
<dbReference type="SUPFAM" id="SSF46785">
    <property type="entry name" value="Winged helix' DNA-binding domain"/>
    <property type="match status" value="1"/>
</dbReference>
<dbReference type="RefSeq" id="WP_047034956.1">
    <property type="nucleotide sequence ID" value="NZ_AFVQ02000073.1"/>
</dbReference>
<dbReference type="Gene3D" id="1.10.10.10">
    <property type="entry name" value="Winged helix-like DNA-binding domain superfamily/Winged helix DNA-binding domain"/>
    <property type="match status" value="1"/>
</dbReference>
<organism evidence="6 7">
    <name type="scientific">Sporolactobacillus inulinus CASD</name>
    <dbReference type="NCBI Taxonomy" id="1069536"/>
    <lineage>
        <taxon>Bacteria</taxon>
        <taxon>Bacillati</taxon>
        <taxon>Bacillota</taxon>
        <taxon>Bacilli</taxon>
        <taxon>Bacillales</taxon>
        <taxon>Sporolactobacillaceae</taxon>
        <taxon>Sporolactobacillus</taxon>
    </lineage>
</organism>
<dbReference type="PROSITE" id="PS50931">
    <property type="entry name" value="HTH_LYSR"/>
    <property type="match status" value="1"/>
</dbReference>
<comment type="similarity">
    <text evidence="1">Belongs to the LysR transcriptional regulatory family.</text>
</comment>
<evidence type="ECO:0000256" key="3">
    <source>
        <dbReference type="ARBA" id="ARBA00023125"/>
    </source>
</evidence>
<dbReference type="Pfam" id="PF00126">
    <property type="entry name" value="HTH_1"/>
    <property type="match status" value="1"/>
</dbReference>
<dbReference type="InterPro" id="IPR036388">
    <property type="entry name" value="WH-like_DNA-bd_sf"/>
</dbReference>
<keyword evidence="4" id="KW-0804">Transcription</keyword>
<dbReference type="GO" id="GO:0003700">
    <property type="term" value="F:DNA-binding transcription factor activity"/>
    <property type="evidence" value="ECO:0007669"/>
    <property type="project" value="InterPro"/>
</dbReference>
<name>A0A0U1QPR3_9BACL</name>
<dbReference type="Proteomes" id="UP000035553">
    <property type="component" value="Unassembled WGS sequence"/>
</dbReference>
<evidence type="ECO:0000256" key="2">
    <source>
        <dbReference type="ARBA" id="ARBA00023015"/>
    </source>
</evidence>
<keyword evidence="2" id="KW-0805">Transcription regulation</keyword>
<evidence type="ECO:0000256" key="1">
    <source>
        <dbReference type="ARBA" id="ARBA00009437"/>
    </source>
</evidence>
<evidence type="ECO:0000256" key="4">
    <source>
        <dbReference type="ARBA" id="ARBA00023163"/>
    </source>
</evidence>
<dbReference type="Pfam" id="PF03466">
    <property type="entry name" value="LysR_substrate"/>
    <property type="match status" value="1"/>
</dbReference>
<dbReference type="OrthoDB" id="9785745at2"/>
<gene>
    <name evidence="6" type="ORF">SINU_06180</name>
</gene>
<accession>A0A0U1QPR3</accession>
<protein>
    <submittedName>
        <fullName evidence="6">Transcriptional regulator</fullName>
    </submittedName>
</protein>
<feature type="domain" description="HTH lysR-type" evidence="5">
    <location>
        <begin position="1"/>
        <end position="57"/>
    </location>
</feature>
<proteinExistence type="inferred from homology"/>
<reference evidence="6 7" key="1">
    <citation type="journal article" date="2011" name="J. Bacteriol.">
        <title>Draft genome sequence of Sporolactobacillus inulinus strain CASD, an efficient D-lactic acid-producing bacterium with high-concentration lactate tolerance capability.</title>
        <authorList>
            <person name="Yu B."/>
            <person name="Su F."/>
            <person name="Wang L."/>
            <person name="Xu K."/>
            <person name="Zhao B."/>
            <person name="Xu P."/>
        </authorList>
    </citation>
    <scope>NUCLEOTIDE SEQUENCE [LARGE SCALE GENOMIC DNA]</scope>
    <source>
        <strain evidence="6 7">CASD</strain>
    </source>
</reference>
<keyword evidence="7" id="KW-1185">Reference proteome</keyword>
<dbReference type="PANTHER" id="PTHR30126:SF39">
    <property type="entry name" value="HTH-TYPE TRANSCRIPTIONAL REGULATOR CYSL"/>
    <property type="match status" value="1"/>
</dbReference>
<comment type="caution">
    <text evidence="6">The sequence shown here is derived from an EMBL/GenBank/DDBJ whole genome shotgun (WGS) entry which is preliminary data.</text>
</comment>
<dbReference type="InterPro" id="IPR036390">
    <property type="entry name" value="WH_DNA-bd_sf"/>
</dbReference>